<evidence type="ECO:0000256" key="1">
    <source>
        <dbReference type="ARBA" id="ARBA00004123"/>
    </source>
</evidence>
<dbReference type="GeneID" id="113705422"/>
<feature type="region of interest" description="Disordered" evidence="8">
    <location>
        <begin position="338"/>
        <end position="368"/>
    </location>
</feature>
<evidence type="ECO:0000256" key="5">
    <source>
        <dbReference type="ARBA" id="ARBA00023163"/>
    </source>
</evidence>
<feature type="region of interest" description="Disordered" evidence="8">
    <location>
        <begin position="60"/>
        <end position="96"/>
    </location>
</feature>
<evidence type="ECO:0000256" key="6">
    <source>
        <dbReference type="ARBA" id="ARBA00023242"/>
    </source>
</evidence>
<evidence type="ECO:0000256" key="2">
    <source>
        <dbReference type="ARBA" id="ARBA00007163"/>
    </source>
</evidence>
<evidence type="ECO:0000256" key="4">
    <source>
        <dbReference type="ARBA" id="ARBA00023125"/>
    </source>
</evidence>
<dbReference type="SMART" id="SM00338">
    <property type="entry name" value="BRLZ"/>
    <property type="match status" value="1"/>
</dbReference>
<keyword evidence="7" id="KW-0175">Coiled coil</keyword>
<feature type="domain" description="BZIP" evidence="9">
    <location>
        <begin position="157"/>
        <end position="220"/>
    </location>
</feature>
<dbReference type="InterPro" id="IPR004827">
    <property type="entry name" value="bZIP"/>
</dbReference>
<keyword evidence="6" id="KW-0539">Nucleus</keyword>
<dbReference type="PANTHER" id="PTHR45967">
    <property type="entry name" value="G-BOX-BINDING FACTOR 3-RELATED"/>
    <property type="match status" value="1"/>
</dbReference>
<evidence type="ECO:0000256" key="7">
    <source>
        <dbReference type="SAM" id="Coils"/>
    </source>
</evidence>
<sequence length="506" mass="55601">MLLASYYYHYHPPPLLLLLLAMDMDMEKTTAGASEDSEEKMITLELEAAEALAGLAYSATPHQQPESPPVINYGSSSFPPQKPSQPPSTCDLPPHLPQQGQAIVIKEPSERVSNVITRTVKDEKNDEFKAGGLSCSTSYFSVGGSSSRQPSTEIEKETRRLRRVLANRESARQTIRRRQAIFEELTRKAANLTLENENLKKKKELAMKEYDSLKNTNDYLMEQMAKMVKPKSEQITGESNFNCGGCSVSACSRTPFSPYTPSPILPLHWPSAVQPLDATLFRSRSLCDIANPSLFAMTHEPRPELLSDQRESAMVANPGALLYVLPFPCFFPLHSPTNALRRQPSPQNDGQNQAYSNNQCAASSSAKNSLHGEDDQACLSLKVKTEASNSTVNSSVDDVHQAGFGYPPDGGGNIGGTYPDRMVLMPTPLRCVRPATSLPVGLSTAARRNDTLTKAEVAASSAGQREKGASEEYQKPVVYSRKMSEDATTAAEARRRRKELMKLKIL</sequence>
<evidence type="ECO:0000256" key="3">
    <source>
        <dbReference type="ARBA" id="ARBA00023015"/>
    </source>
</evidence>
<evidence type="ECO:0000313" key="11">
    <source>
        <dbReference type="RefSeq" id="XP_071919714.1"/>
    </source>
</evidence>
<organism evidence="10 11">
    <name type="scientific">Coffea arabica</name>
    <name type="common">Arabian coffee</name>
    <dbReference type="NCBI Taxonomy" id="13443"/>
    <lineage>
        <taxon>Eukaryota</taxon>
        <taxon>Viridiplantae</taxon>
        <taxon>Streptophyta</taxon>
        <taxon>Embryophyta</taxon>
        <taxon>Tracheophyta</taxon>
        <taxon>Spermatophyta</taxon>
        <taxon>Magnoliopsida</taxon>
        <taxon>eudicotyledons</taxon>
        <taxon>Gunneridae</taxon>
        <taxon>Pentapetalae</taxon>
        <taxon>asterids</taxon>
        <taxon>lamiids</taxon>
        <taxon>Gentianales</taxon>
        <taxon>Rubiaceae</taxon>
        <taxon>Ixoroideae</taxon>
        <taxon>Gardenieae complex</taxon>
        <taxon>Bertiereae - Coffeeae clade</taxon>
        <taxon>Coffeeae</taxon>
        <taxon>Coffea</taxon>
    </lineage>
</organism>
<dbReference type="InterPro" id="IPR044827">
    <property type="entry name" value="GBF-like"/>
</dbReference>
<dbReference type="CDD" id="cd14702">
    <property type="entry name" value="bZIP_plant_GBF1"/>
    <property type="match status" value="1"/>
</dbReference>
<comment type="subcellular location">
    <subcellularLocation>
        <location evidence="1">Nucleus</location>
    </subcellularLocation>
</comment>
<gene>
    <name evidence="11" type="primary">LOC113705422</name>
</gene>
<comment type="similarity">
    <text evidence="2">Belongs to the bZIP family.</text>
</comment>
<accession>A0ABM4VJK9</accession>
<evidence type="ECO:0000256" key="8">
    <source>
        <dbReference type="SAM" id="MobiDB-lite"/>
    </source>
</evidence>
<proteinExistence type="inferred from homology"/>
<dbReference type="InterPro" id="IPR046347">
    <property type="entry name" value="bZIP_sf"/>
</dbReference>
<dbReference type="InterPro" id="IPR045314">
    <property type="entry name" value="bZIP_plant_GBF1"/>
</dbReference>
<keyword evidence="3" id="KW-0805">Transcription regulation</keyword>
<protein>
    <submittedName>
        <fullName evidence="11">Uncharacterized protein isoform X1</fullName>
    </submittedName>
</protein>
<dbReference type="PANTHER" id="PTHR45967:SF28">
    <property type="entry name" value="BASIC-LEUCINE ZIPPER (BZIP) TRANSCRIPTION FACTOR FAMILY PROTEIN"/>
    <property type="match status" value="1"/>
</dbReference>
<name>A0ABM4VJK9_COFAR</name>
<keyword evidence="10" id="KW-1185">Reference proteome</keyword>
<dbReference type="Pfam" id="PF00170">
    <property type="entry name" value="bZIP_1"/>
    <property type="match status" value="1"/>
</dbReference>
<dbReference type="SUPFAM" id="SSF57959">
    <property type="entry name" value="Leucine zipper domain"/>
    <property type="match status" value="1"/>
</dbReference>
<feature type="coiled-coil region" evidence="7">
    <location>
        <begin position="154"/>
        <end position="216"/>
    </location>
</feature>
<dbReference type="RefSeq" id="XP_071919714.1">
    <property type="nucleotide sequence ID" value="XM_072063613.1"/>
</dbReference>
<reference evidence="11" key="1">
    <citation type="submission" date="2025-08" db="UniProtKB">
        <authorList>
            <consortium name="RefSeq"/>
        </authorList>
    </citation>
    <scope>IDENTIFICATION</scope>
    <source>
        <tissue evidence="11">Leaves</tissue>
    </source>
</reference>
<keyword evidence="4" id="KW-0238">DNA-binding</keyword>
<evidence type="ECO:0000259" key="9">
    <source>
        <dbReference type="PROSITE" id="PS50217"/>
    </source>
</evidence>
<keyword evidence="5" id="KW-0804">Transcription</keyword>
<dbReference type="Proteomes" id="UP001652660">
    <property type="component" value="Chromosome 8c"/>
</dbReference>
<dbReference type="PROSITE" id="PS50217">
    <property type="entry name" value="BZIP"/>
    <property type="match status" value="1"/>
</dbReference>
<evidence type="ECO:0000313" key="10">
    <source>
        <dbReference type="Proteomes" id="UP001652660"/>
    </source>
</evidence>